<comment type="caution">
    <text evidence="1">The sequence shown here is derived from an EMBL/GenBank/DDBJ whole genome shotgun (WGS) entry which is preliminary data.</text>
</comment>
<evidence type="ECO:0000313" key="1">
    <source>
        <dbReference type="EMBL" id="MCI34415.1"/>
    </source>
</evidence>
<sequence length="36" mass="4197">MVRNDCIFNNGVVIVEDVVDQIKLLSWKWFIGRMAS</sequence>
<reference evidence="1 2" key="1">
    <citation type="journal article" date="2018" name="Front. Plant Sci.">
        <title>Red Clover (Trifolium pratense) and Zigzag Clover (T. medium) - A Picture of Genomic Similarities and Differences.</title>
        <authorList>
            <person name="Dluhosova J."/>
            <person name="Istvanek J."/>
            <person name="Nedelnik J."/>
            <person name="Repkova J."/>
        </authorList>
    </citation>
    <scope>NUCLEOTIDE SEQUENCE [LARGE SCALE GENOMIC DNA]</scope>
    <source>
        <strain evidence="2">cv. 10/8</strain>
        <tissue evidence="1">Leaf</tissue>
    </source>
</reference>
<accession>A0A392RFQ4</accession>
<name>A0A392RFQ4_9FABA</name>
<protein>
    <submittedName>
        <fullName evidence="1">Uncharacterized protein</fullName>
    </submittedName>
</protein>
<dbReference type="Proteomes" id="UP000265520">
    <property type="component" value="Unassembled WGS sequence"/>
</dbReference>
<evidence type="ECO:0000313" key="2">
    <source>
        <dbReference type="Proteomes" id="UP000265520"/>
    </source>
</evidence>
<feature type="non-terminal residue" evidence="1">
    <location>
        <position position="36"/>
    </location>
</feature>
<keyword evidence="2" id="KW-1185">Reference proteome</keyword>
<organism evidence="1 2">
    <name type="scientific">Trifolium medium</name>
    <dbReference type="NCBI Taxonomy" id="97028"/>
    <lineage>
        <taxon>Eukaryota</taxon>
        <taxon>Viridiplantae</taxon>
        <taxon>Streptophyta</taxon>
        <taxon>Embryophyta</taxon>
        <taxon>Tracheophyta</taxon>
        <taxon>Spermatophyta</taxon>
        <taxon>Magnoliopsida</taxon>
        <taxon>eudicotyledons</taxon>
        <taxon>Gunneridae</taxon>
        <taxon>Pentapetalae</taxon>
        <taxon>rosids</taxon>
        <taxon>fabids</taxon>
        <taxon>Fabales</taxon>
        <taxon>Fabaceae</taxon>
        <taxon>Papilionoideae</taxon>
        <taxon>50 kb inversion clade</taxon>
        <taxon>NPAAA clade</taxon>
        <taxon>Hologalegina</taxon>
        <taxon>IRL clade</taxon>
        <taxon>Trifolieae</taxon>
        <taxon>Trifolium</taxon>
    </lineage>
</organism>
<proteinExistence type="predicted"/>
<dbReference type="AlphaFoldDB" id="A0A392RFQ4"/>
<dbReference type="EMBL" id="LXQA010213415">
    <property type="protein sequence ID" value="MCI34415.1"/>
    <property type="molecule type" value="Genomic_DNA"/>
</dbReference>